<keyword evidence="2" id="KW-1185">Reference proteome</keyword>
<protein>
    <submittedName>
        <fullName evidence="1">Uncharacterized protein</fullName>
    </submittedName>
</protein>
<reference evidence="1 2" key="1">
    <citation type="submission" date="2019-05" db="EMBL/GenBank/DDBJ databases">
        <title>Another draft genome of Portunus trituberculatus and its Hox gene families provides insights of decapod evolution.</title>
        <authorList>
            <person name="Jeong J.-H."/>
            <person name="Song I."/>
            <person name="Kim S."/>
            <person name="Choi T."/>
            <person name="Kim D."/>
            <person name="Ryu S."/>
            <person name="Kim W."/>
        </authorList>
    </citation>
    <scope>NUCLEOTIDE SEQUENCE [LARGE SCALE GENOMIC DNA]</scope>
    <source>
        <tissue evidence="1">Muscle</tissue>
    </source>
</reference>
<dbReference type="Proteomes" id="UP000324222">
    <property type="component" value="Unassembled WGS sequence"/>
</dbReference>
<sequence>MLHAFDINLSTDTFSLLAPSQFLRNPPLKQKIPQWSIDRVLDTFSSPDFKVELASPENLFLKTLFLTTRLRQQSQRAFHLSQDGPFPHRRQSSAPNTPQFSFQKIKTLKILHHRI</sequence>
<dbReference type="AlphaFoldDB" id="A0A5B7HYX7"/>
<accession>A0A5B7HYX7</accession>
<proteinExistence type="predicted"/>
<comment type="caution">
    <text evidence="1">The sequence shown here is derived from an EMBL/GenBank/DDBJ whole genome shotgun (WGS) entry which is preliminary data.</text>
</comment>
<evidence type="ECO:0000313" key="1">
    <source>
        <dbReference type="EMBL" id="MPC76612.1"/>
    </source>
</evidence>
<gene>
    <name evidence="1" type="ORF">E2C01_071029</name>
</gene>
<dbReference type="EMBL" id="VSRR010043752">
    <property type="protein sequence ID" value="MPC76612.1"/>
    <property type="molecule type" value="Genomic_DNA"/>
</dbReference>
<name>A0A5B7HYX7_PORTR</name>
<evidence type="ECO:0000313" key="2">
    <source>
        <dbReference type="Proteomes" id="UP000324222"/>
    </source>
</evidence>
<organism evidence="1 2">
    <name type="scientific">Portunus trituberculatus</name>
    <name type="common">Swimming crab</name>
    <name type="synonym">Neptunus trituberculatus</name>
    <dbReference type="NCBI Taxonomy" id="210409"/>
    <lineage>
        <taxon>Eukaryota</taxon>
        <taxon>Metazoa</taxon>
        <taxon>Ecdysozoa</taxon>
        <taxon>Arthropoda</taxon>
        <taxon>Crustacea</taxon>
        <taxon>Multicrustacea</taxon>
        <taxon>Malacostraca</taxon>
        <taxon>Eumalacostraca</taxon>
        <taxon>Eucarida</taxon>
        <taxon>Decapoda</taxon>
        <taxon>Pleocyemata</taxon>
        <taxon>Brachyura</taxon>
        <taxon>Eubrachyura</taxon>
        <taxon>Portunoidea</taxon>
        <taxon>Portunidae</taxon>
        <taxon>Portuninae</taxon>
        <taxon>Portunus</taxon>
    </lineage>
</organism>